<feature type="compositionally biased region" description="Basic and acidic residues" evidence="4">
    <location>
        <begin position="21"/>
        <end position="34"/>
    </location>
</feature>
<feature type="region of interest" description="Disordered" evidence="4">
    <location>
        <begin position="13"/>
        <end position="70"/>
    </location>
</feature>
<evidence type="ECO:0000256" key="1">
    <source>
        <dbReference type="ARBA" id="ARBA00004123"/>
    </source>
</evidence>
<evidence type="ECO:0000256" key="2">
    <source>
        <dbReference type="PROSITE-ProRule" id="PRU00108"/>
    </source>
</evidence>
<accession>A0A7G2DUF2</accession>
<dbReference type="InterPro" id="IPR009057">
    <property type="entry name" value="Homeodomain-like_sf"/>
</dbReference>
<name>A0A7G2DUF2_ARATH</name>
<dbReference type="PANTHER" id="PTHR45654">
    <property type="entry name" value="HOMEOBOX-LEUCINE ZIPPER PROTEIN MERISTEM L1"/>
    <property type="match status" value="1"/>
</dbReference>
<dbReference type="Pfam" id="PF00046">
    <property type="entry name" value="Homeodomain"/>
    <property type="match status" value="1"/>
</dbReference>
<dbReference type="Gene3D" id="1.10.10.60">
    <property type="entry name" value="Homeodomain-like"/>
    <property type="match status" value="1"/>
</dbReference>
<dbReference type="PROSITE" id="PS50071">
    <property type="entry name" value="HOMEOBOX_2"/>
    <property type="match status" value="1"/>
</dbReference>
<evidence type="ECO:0000256" key="4">
    <source>
        <dbReference type="SAM" id="MobiDB-lite"/>
    </source>
</evidence>
<proteinExistence type="predicted"/>
<reference evidence="6 7" key="1">
    <citation type="submission" date="2020-09" db="EMBL/GenBank/DDBJ databases">
        <authorList>
            <person name="Ashkenazy H."/>
        </authorList>
    </citation>
    <scope>NUCLEOTIDE SEQUENCE [LARGE SCALE GENOMIC DNA]</scope>
    <source>
        <strain evidence="7">cv. Cdm-0</strain>
    </source>
</reference>
<dbReference type="GO" id="GO:0003677">
    <property type="term" value="F:DNA binding"/>
    <property type="evidence" value="ECO:0007669"/>
    <property type="project" value="UniProtKB-UniRule"/>
</dbReference>
<dbReference type="SMART" id="SM00389">
    <property type="entry name" value="HOX"/>
    <property type="match status" value="1"/>
</dbReference>
<dbReference type="SUPFAM" id="SSF46689">
    <property type="entry name" value="Homeodomain-like"/>
    <property type="match status" value="1"/>
</dbReference>
<sequence>MFEPNMLLAAMNNADSNNHNYNHEDNNNEGFLRDDEFDSPNTKSGSENQEGGSGNDQDPLHPNKKKRYHRHTQLQIQEMEAFFKECPHPDDKQRKQLSRELNLEPLQNEFIDFWQILDLVETL</sequence>
<dbReference type="EMBL" id="LR881466">
    <property type="protein sequence ID" value="CAD5311796.1"/>
    <property type="molecule type" value="Genomic_DNA"/>
</dbReference>
<keyword evidence="2 3" id="KW-0539">Nucleus</keyword>
<keyword evidence="2 3" id="KW-0371">Homeobox</keyword>
<dbReference type="InterPro" id="IPR042160">
    <property type="entry name" value="HD-Zip_IV"/>
</dbReference>
<evidence type="ECO:0000313" key="7">
    <source>
        <dbReference type="Proteomes" id="UP000516314"/>
    </source>
</evidence>
<dbReference type="CDD" id="cd00086">
    <property type="entry name" value="homeodomain"/>
    <property type="match status" value="1"/>
</dbReference>
<dbReference type="AlphaFoldDB" id="A0A7G2DUF2"/>
<comment type="subcellular location">
    <subcellularLocation>
        <location evidence="1 2 3">Nucleus</location>
    </subcellularLocation>
</comment>
<evidence type="ECO:0000259" key="5">
    <source>
        <dbReference type="PROSITE" id="PS50071"/>
    </source>
</evidence>
<dbReference type="PANTHER" id="PTHR45654:SF93">
    <property type="entry name" value="HOMEOBOX-LEUCINE ZIPPER PROTEIN HDG2-RELATED"/>
    <property type="match status" value="1"/>
</dbReference>
<feature type="DNA-binding region" description="Homeobox" evidence="2">
    <location>
        <begin position="64"/>
        <end position="115"/>
    </location>
</feature>
<gene>
    <name evidence="6" type="ORF">AT9943_LOCUS383</name>
</gene>
<dbReference type="Proteomes" id="UP000516314">
    <property type="component" value="Chromosome 1"/>
</dbReference>
<feature type="domain" description="Homeobox" evidence="5">
    <location>
        <begin position="62"/>
        <end position="114"/>
    </location>
</feature>
<evidence type="ECO:0000313" key="6">
    <source>
        <dbReference type="EMBL" id="CAD5311796.1"/>
    </source>
</evidence>
<dbReference type="GO" id="GO:0005634">
    <property type="term" value="C:nucleus"/>
    <property type="evidence" value="ECO:0007669"/>
    <property type="project" value="UniProtKB-SubCell"/>
</dbReference>
<organism evidence="6 7">
    <name type="scientific">Arabidopsis thaliana</name>
    <name type="common">Mouse-ear cress</name>
    <dbReference type="NCBI Taxonomy" id="3702"/>
    <lineage>
        <taxon>Eukaryota</taxon>
        <taxon>Viridiplantae</taxon>
        <taxon>Streptophyta</taxon>
        <taxon>Embryophyta</taxon>
        <taxon>Tracheophyta</taxon>
        <taxon>Spermatophyta</taxon>
        <taxon>Magnoliopsida</taxon>
        <taxon>eudicotyledons</taxon>
        <taxon>Gunneridae</taxon>
        <taxon>Pentapetalae</taxon>
        <taxon>rosids</taxon>
        <taxon>malvids</taxon>
        <taxon>Brassicales</taxon>
        <taxon>Brassicaceae</taxon>
        <taxon>Camelineae</taxon>
        <taxon>Arabidopsis</taxon>
    </lineage>
</organism>
<dbReference type="InterPro" id="IPR001356">
    <property type="entry name" value="HD"/>
</dbReference>
<protein>
    <submittedName>
        <fullName evidence="6">(thale cress) hypothetical protein</fullName>
    </submittedName>
</protein>
<keyword evidence="2 3" id="KW-0238">DNA-binding</keyword>
<evidence type="ECO:0000256" key="3">
    <source>
        <dbReference type="RuleBase" id="RU000682"/>
    </source>
</evidence>